<dbReference type="PANTHER" id="PTHR43205">
    <property type="entry name" value="PROSTAGLANDIN REDUCTASE"/>
    <property type="match status" value="1"/>
</dbReference>
<evidence type="ECO:0008006" key="3">
    <source>
        <dbReference type="Google" id="ProtNLM"/>
    </source>
</evidence>
<dbReference type="SUPFAM" id="SSF50129">
    <property type="entry name" value="GroES-like"/>
    <property type="match status" value="1"/>
</dbReference>
<dbReference type="EMBL" id="JAVXUP010003825">
    <property type="protein sequence ID" value="KAK2998075.1"/>
    <property type="molecule type" value="Genomic_DNA"/>
</dbReference>
<gene>
    <name evidence="1" type="ORF">RJ639_025384</name>
</gene>
<accession>A0AA88UY85</accession>
<evidence type="ECO:0000313" key="2">
    <source>
        <dbReference type="Proteomes" id="UP001188597"/>
    </source>
</evidence>
<comment type="caution">
    <text evidence="1">The sequence shown here is derived from an EMBL/GenBank/DDBJ whole genome shotgun (WGS) entry which is preliminary data.</text>
</comment>
<dbReference type="Proteomes" id="UP001188597">
    <property type="component" value="Unassembled WGS sequence"/>
</dbReference>
<keyword evidence="2" id="KW-1185">Reference proteome</keyword>
<reference evidence="1" key="1">
    <citation type="submission" date="2022-12" db="EMBL/GenBank/DDBJ databases">
        <title>Draft genome assemblies for two species of Escallonia (Escalloniales).</title>
        <authorList>
            <person name="Chanderbali A."/>
            <person name="Dervinis C."/>
            <person name="Anghel I."/>
            <person name="Soltis D."/>
            <person name="Soltis P."/>
            <person name="Zapata F."/>
        </authorList>
    </citation>
    <scope>NUCLEOTIDE SEQUENCE</scope>
    <source>
        <strain evidence="1">UCBG64.0493</strain>
        <tissue evidence="1">Leaf</tissue>
    </source>
</reference>
<organism evidence="1 2">
    <name type="scientific">Escallonia herrerae</name>
    <dbReference type="NCBI Taxonomy" id="1293975"/>
    <lineage>
        <taxon>Eukaryota</taxon>
        <taxon>Viridiplantae</taxon>
        <taxon>Streptophyta</taxon>
        <taxon>Embryophyta</taxon>
        <taxon>Tracheophyta</taxon>
        <taxon>Spermatophyta</taxon>
        <taxon>Magnoliopsida</taxon>
        <taxon>eudicotyledons</taxon>
        <taxon>Gunneridae</taxon>
        <taxon>Pentapetalae</taxon>
        <taxon>asterids</taxon>
        <taxon>campanulids</taxon>
        <taxon>Escalloniales</taxon>
        <taxon>Escalloniaceae</taxon>
        <taxon>Escallonia</taxon>
    </lineage>
</organism>
<sequence length="105" mass="11715">MVLSFLKEEEVSYVEDIAEGLESARHKKLDTEASAVINIEGKDYVGGVPPKESDRELKTGTMTLKVPQVVKGVVVKNLYLSCDPYMLTRMRKLQGSYVESFTRGS</sequence>
<dbReference type="PANTHER" id="PTHR43205:SF7">
    <property type="entry name" value="PROSTAGLANDIN REDUCTASE 1"/>
    <property type="match status" value="1"/>
</dbReference>
<protein>
    <recommendedName>
        <fullName evidence="3">Oxidoreductase N-terminal domain-containing protein</fullName>
    </recommendedName>
</protein>
<dbReference type="GO" id="GO:0032440">
    <property type="term" value="F:2-alkenal reductase [NAD(P)H] activity"/>
    <property type="evidence" value="ECO:0007669"/>
    <property type="project" value="TreeGrafter"/>
</dbReference>
<name>A0AA88UY85_9ASTE</name>
<evidence type="ECO:0000313" key="1">
    <source>
        <dbReference type="EMBL" id="KAK2998075.1"/>
    </source>
</evidence>
<feature type="non-terminal residue" evidence="1">
    <location>
        <position position="1"/>
    </location>
</feature>
<dbReference type="InterPro" id="IPR045010">
    <property type="entry name" value="MDR_fam"/>
</dbReference>
<dbReference type="InterPro" id="IPR011032">
    <property type="entry name" value="GroES-like_sf"/>
</dbReference>
<dbReference type="AlphaFoldDB" id="A0AA88UY85"/>
<proteinExistence type="predicted"/>
<dbReference type="Gene3D" id="3.90.180.10">
    <property type="entry name" value="Medium-chain alcohol dehydrogenases, catalytic domain"/>
    <property type="match status" value="1"/>
</dbReference>